<feature type="compositionally biased region" description="Basic and acidic residues" evidence="2">
    <location>
        <begin position="394"/>
        <end position="405"/>
    </location>
</feature>
<dbReference type="PANTHER" id="PTHR10073">
    <property type="entry name" value="DNA MISMATCH REPAIR PROTEIN MLH, PMS, MUTL"/>
    <property type="match status" value="1"/>
</dbReference>
<proteinExistence type="inferred from homology"/>
<name>A0ABD1CWS7_CULPP</name>
<comment type="similarity">
    <text evidence="1">Belongs to the DNA mismatch repair MutL/HexB family.</text>
</comment>
<feature type="compositionally biased region" description="Polar residues" evidence="2">
    <location>
        <begin position="380"/>
        <end position="393"/>
    </location>
</feature>
<comment type="caution">
    <text evidence="3">The sequence shown here is derived from an EMBL/GenBank/DDBJ whole genome shotgun (WGS) entry which is preliminary data.</text>
</comment>
<gene>
    <name evidence="3" type="ORF">pipiens_014009</name>
</gene>
<organism evidence="3 4">
    <name type="scientific">Culex pipiens pipiens</name>
    <name type="common">Northern house mosquito</name>
    <dbReference type="NCBI Taxonomy" id="38569"/>
    <lineage>
        <taxon>Eukaryota</taxon>
        <taxon>Metazoa</taxon>
        <taxon>Ecdysozoa</taxon>
        <taxon>Arthropoda</taxon>
        <taxon>Hexapoda</taxon>
        <taxon>Insecta</taxon>
        <taxon>Pterygota</taxon>
        <taxon>Neoptera</taxon>
        <taxon>Endopterygota</taxon>
        <taxon>Diptera</taxon>
        <taxon>Nematocera</taxon>
        <taxon>Culicoidea</taxon>
        <taxon>Culicidae</taxon>
        <taxon>Culicinae</taxon>
        <taxon>Culicini</taxon>
        <taxon>Culex</taxon>
        <taxon>Culex</taxon>
    </lineage>
</organism>
<feature type="compositionally biased region" description="Basic residues" evidence="2">
    <location>
        <begin position="469"/>
        <end position="484"/>
    </location>
</feature>
<dbReference type="Proteomes" id="UP001562425">
    <property type="component" value="Unassembled WGS sequence"/>
</dbReference>
<dbReference type="AlphaFoldDB" id="A0ABD1CWS7"/>
<dbReference type="InterPro" id="IPR038973">
    <property type="entry name" value="MutL/Mlh/Pms-like"/>
</dbReference>
<dbReference type="EMBL" id="JBEHCU010009006">
    <property type="protein sequence ID" value="KAL1380685.1"/>
    <property type="molecule type" value="Genomic_DNA"/>
</dbReference>
<evidence type="ECO:0000313" key="3">
    <source>
        <dbReference type="EMBL" id="KAL1380685.1"/>
    </source>
</evidence>
<dbReference type="InterPro" id="IPR036890">
    <property type="entry name" value="HATPase_C_sf"/>
</dbReference>
<accession>A0ABD1CWS7</accession>
<feature type="region of interest" description="Disordered" evidence="2">
    <location>
        <begin position="376"/>
        <end position="558"/>
    </location>
</feature>
<dbReference type="PANTHER" id="PTHR10073:SF47">
    <property type="entry name" value="DNA MISMATCH REPAIR PROTEIN MLH3"/>
    <property type="match status" value="1"/>
</dbReference>
<evidence type="ECO:0000256" key="2">
    <source>
        <dbReference type="SAM" id="MobiDB-lite"/>
    </source>
</evidence>
<keyword evidence="4" id="KW-1185">Reference proteome</keyword>
<dbReference type="SUPFAM" id="SSF55874">
    <property type="entry name" value="ATPase domain of HSP90 chaperone/DNA topoisomerase II/histidine kinase"/>
    <property type="match status" value="1"/>
</dbReference>
<evidence type="ECO:0008006" key="5">
    <source>
        <dbReference type="Google" id="ProtNLM"/>
    </source>
</evidence>
<protein>
    <recommendedName>
        <fullName evidence="5">DNA mismatch repair protein S5 domain-containing protein</fullName>
    </recommendedName>
</protein>
<sequence>MDTLSEVVIALLKNSVDAHSFSVAIRICPELFWLQVLDNGDGFDEADLAGVGKCCPLNIDFKQMKPVKKFARLTGSSLLEIIGRCEEVLIETLDCRHGDAKSHSRSFKHPAAAGHNSSQADVTTTQYQRQCVRKSQGTTVTLKNVFWQDPDRGRRHSRKTDDDYRKLLADLRAFALVHFDRSFTLQNLSTSEVEFKSKKKTTLISKYCELYQLSEQDVDITTCTKDNVCIEGYFSRREARHALEPVQLTFINGLASEAYLPTVNDVLTQQKQSLDFVLVATYPKNDVLTQLAEPVLRNCLLRCLNQYKKSLENRRKQAIVVVSPEQIPAPQPQPHPADEEDILYGLNSSQLDEDKRKAVAKCSLWLRTSDFTVRPEDSNLDQQMNSRKNGNGSKENRGKSNHDQPVDFFASPKAGQTKFQARPEPAASTPLRNKLPAKLPVPKFLPEPTPPAAPSKLPRKPQRITQRTPQKRWKVVEIKKKKKAQVNDSGGTAALEPAHPEEKPHAKHRVTKPTSAAQVEIPTRFDRRNNRDNAINNLLSPTREDRPKTTPNEQSPGDLSFFREFEQTIVPQKDASFLNICSDLNGVGDTHVKRNETVFEGCGSSGSPTQAATPNISNNQSAMESEIFNIFPEAHFLAPRPPDPSDRLAKSPTSRYEGLDLPECYADFHEDCHETVQHYRMAVAMTVTTEERRTAGPRSPASREIEILRQPFHEPRYLLRPNRHWGRPGAA</sequence>
<feature type="compositionally biased region" description="Pro residues" evidence="2">
    <location>
        <begin position="443"/>
        <end position="453"/>
    </location>
</feature>
<evidence type="ECO:0000256" key="1">
    <source>
        <dbReference type="ARBA" id="ARBA00006082"/>
    </source>
</evidence>
<evidence type="ECO:0000313" key="4">
    <source>
        <dbReference type="Proteomes" id="UP001562425"/>
    </source>
</evidence>
<reference evidence="3 4" key="1">
    <citation type="submission" date="2024-05" db="EMBL/GenBank/DDBJ databases">
        <title>Culex pipiens pipiens assembly and annotation.</title>
        <authorList>
            <person name="Alout H."/>
            <person name="Durand T."/>
        </authorList>
    </citation>
    <scope>NUCLEOTIDE SEQUENCE [LARGE SCALE GENOMIC DNA]</scope>
    <source>
        <strain evidence="3">HA-2024</strain>
        <tissue evidence="3">Whole body</tissue>
    </source>
</reference>
<dbReference type="Gene3D" id="3.30.565.10">
    <property type="entry name" value="Histidine kinase-like ATPase, C-terminal domain"/>
    <property type="match status" value="1"/>
</dbReference>